<proteinExistence type="inferred from homology"/>
<feature type="transmembrane region" description="Helical" evidence="7">
    <location>
        <begin position="192"/>
        <end position="211"/>
    </location>
</feature>
<dbReference type="CDD" id="cd06261">
    <property type="entry name" value="TM_PBP2"/>
    <property type="match status" value="1"/>
</dbReference>
<keyword evidence="6 7" id="KW-0472">Membrane</keyword>
<sequence length="326" mass="37043">MATQDATATASAALQTPGKRRSTPFFRTVRKFWIFYVMLLPASIVLILHNYLPMFGVIIAFKNVNYADGIWGSPWIGFDNFKYLFSTNTAWVITRNTIAYNVVFIALNLGIAIALAIMFHEMRNKAWAKFHQSTMFLPYFLSFVVVAYLGMAFLQGENGFINSTILPMLGIEKINWYFEPKYWPYILPIVNTWKNIGYFVVIYLAAIVGFDKEYYEAALIDGASKWQQTLKITIPLLTPVIVVMTILQIGRIFYADFGLFFQFTRNQGALYDTTLVIETYVYQTFLAMGDIGMSSAAGLYQSVVGFVLVLVSNLIVRKISPDNALF</sequence>
<comment type="caution">
    <text evidence="9">The sequence shown here is derived from an EMBL/GenBank/DDBJ whole genome shotgun (WGS) entry which is preliminary data.</text>
</comment>
<keyword evidence="2 7" id="KW-0813">Transport</keyword>
<feature type="transmembrane region" description="Helical" evidence="7">
    <location>
        <begin position="98"/>
        <end position="119"/>
    </location>
</feature>
<gene>
    <name evidence="9" type="ORF">XYCOK13_08470</name>
</gene>
<dbReference type="PANTHER" id="PTHR43227">
    <property type="entry name" value="BLL4140 PROTEIN"/>
    <property type="match status" value="1"/>
</dbReference>
<feature type="domain" description="ABC transmembrane type-1" evidence="8">
    <location>
        <begin position="94"/>
        <end position="312"/>
    </location>
</feature>
<evidence type="ECO:0000256" key="2">
    <source>
        <dbReference type="ARBA" id="ARBA00022448"/>
    </source>
</evidence>
<evidence type="ECO:0000256" key="4">
    <source>
        <dbReference type="ARBA" id="ARBA00022692"/>
    </source>
</evidence>
<dbReference type="Proteomes" id="UP000677918">
    <property type="component" value="Unassembled WGS sequence"/>
</dbReference>
<dbReference type="AlphaFoldDB" id="A0A8J4GZC3"/>
<keyword evidence="10" id="KW-1185">Reference proteome</keyword>
<evidence type="ECO:0000259" key="8">
    <source>
        <dbReference type="PROSITE" id="PS50928"/>
    </source>
</evidence>
<feature type="transmembrane region" description="Helical" evidence="7">
    <location>
        <begin position="32"/>
        <end position="52"/>
    </location>
</feature>
<dbReference type="InterPro" id="IPR000515">
    <property type="entry name" value="MetI-like"/>
</dbReference>
<dbReference type="PANTHER" id="PTHR43227:SF11">
    <property type="entry name" value="BLL4140 PROTEIN"/>
    <property type="match status" value="1"/>
</dbReference>
<dbReference type="InterPro" id="IPR050809">
    <property type="entry name" value="UgpAE/MalFG_permease"/>
</dbReference>
<feature type="transmembrane region" description="Helical" evidence="7">
    <location>
        <begin position="298"/>
        <end position="316"/>
    </location>
</feature>
<dbReference type="PROSITE" id="PS50928">
    <property type="entry name" value="ABC_TM1"/>
    <property type="match status" value="1"/>
</dbReference>
<protein>
    <submittedName>
        <fullName evidence="9">Sugar ABC transporter permease</fullName>
    </submittedName>
</protein>
<dbReference type="RefSeq" id="WP_213410639.1">
    <property type="nucleotide sequence ID" value="NZ_BOVK01000011.1"/>
</dbReference>
<evidence type="ECO:0000256" key="5">
    <source>
        <dbReference type="ARBA" id="ARBA00022989"/>
    </source>
</evidence>
<feature type="transmembrane region" description="Helical" evidence="7">
    <location>
        <begin position="232"/>
        <end position="254"/>
    </location>
</feature>
<keyword evidence="5 7" id="KW-1133">Transmembrane helix</keyword>
<evidence type="ECO:0000256" key="1">
    <source>
        <dbReference type="ARBA" id="ARBA00004651"/>
    </source>
</evidence>
<name>A0A8J4GZC3_9BACL</name>
<dbReference type="SUPFAM" id="SSF161098">
    <property type="entry name" value="MetI-like"/>
    <property type="match status" value="1"/>
</dbReference>
<feature type="transmembrane region" description="Helical" evidence="7">
    <location>
        <begin position="135"/>
        <end position="154"/>
    </location>
</feature>
<dbReference type="Gene3D" id="1.10.3720.10">
    <property type="entry name" value="MetI-like"/>
    <property type="match status" value="1"/>
</dbReference>
<dbReference type="EMBL" id="BOVK01000011">
    <property type="protein sequence ID" value="GIQ68023.1"/>
    <property type="molecule type" value="Genomic_DNA"/>
</dbReference>
<evidence type="ECO:0000256" key="7">
    <source>
        <dbReference type="RuleBase" id="RU363032"/>
    </source>
</evidence>
<dbReference type="InterPro" id="IPR035906">
    <property type="entry name" value="MetI-like_sf"/>
</dbReference>
<evidence type="ECO:0000256" key="6">
    <source>
        <dbReference type="ARBA" id="ARBA00023136"/>
    </source>
</evidence>
<comment type="similarity">
    <text evidence="7">Belongs to the binding-protein-dependent transport system permease family.</text>
</comment>
<accession>A0A8J4GZC3</accession>
<keyword evidence="3" id="KW-1003">Cell membrane</keyword>
<reference evidence="9" key="1">
    <citation type="submission" date="2021-04" db="EMBL/GenBank/DDBJ databases">
        <title>Draft genome sequence of Xylanibacillus composti strain K13.</title>
        <authorList>
            <person name="Uke A."/>
            <person name="Chhe C."/>
            <person name="Baramee S."/>
            <person name="Kosugi A."/>
        </authorList>
    </citation>
    <scope>NUCLEOTIDE SEQUENCE</scope>
    <source>
        <strain evidence="9">K13</strain>
    </source>
</reference>
<evidence type="ECO:0000313" key="10">
    <source>
        <dbReference type="Proteomes" id="UP000677918"/>
    </source>
</evidence>
<dbReference type="GO" id="GO:0055085">
    <property type="term" value="P:transmembrane transport"/>
    <property type="evidence" value="ECO:0007669"/>
    <property type="project" value="InterPro"/>
</dbReference>
<dbReference type="Pfam" id="PF00528">
    <property type="entry name" value="BPD_transp_1"/>
    <property type="match status" value="1"/>
</dbReference>
<evidence type="ECO:0000313" key="9">
    <source>
        <dbReference type="EMBL" id="GIQ68023.1"/>
    </source>
</evidence>
<evidence type="ECO:0000256" key="3">
    <source>
        <dbReference type="ARBA" id="ARBA00022475"/>
    </source>
</evidence>
<comment type="subcellular location">
    <subcellularLocation>
        <location evidence="1 7">Cell membrane</location>
        <topology evidence="1 7">Multi-pass membrane protein</topology>
    </subcellularLocation>
</comment>
<organism evidence="9 10">
    <name type="scientific">Xylanibacillus composti</name>
    <dbReference type="NCBI Taxonomy" id="1572762"/>
    <lineage>
        <taxon>Bacteria</taxon>
        <taxon>Bacillati</taxon>
        <taxon>Bacillota</taxon>
        <taxon>Bacilli</taxon>
        <taxon>Bacillales</taxon>
        <taxon>Paenibacillaceae</taxon>
        <taxon>Xylanibacillus</taxon>
    </lineage>
</organism>
<keyword evidence="4 7" id="KW-0812">Transmembrane</keyword>
<dbReference type="GO" id="GO:0005886">
    <property type="term" value="C:plasma membrane"/>
    <property type="evidence" value="ECO:0007669"/>
    <property type="project" value="UniProtKB-SubCell"/>
</dbReference>